<dbReference type="EMBL" id="QEQK01000001">
    <property type="protein sequence ID" value="PWN57566.1"/>
    <property type="molecule type" value="Genomic_DNA"/>
</dbReference>
<dbReference type="OrthoDB" id="3296441at2"/>
<dbReference type="RefSeq" id="WP_109718422.1">
    <property type="nucleotide sequence ID" value="NZ_QEQK01000001.1"/>
</dbReference>
<feature type="transmembrane region" description="Helical" evidence="6">
    <location>
        <begin position="108"/>
        <end position="129"/>
    </location>
</feature>
<evidence type="ECO:0008006" key="9">
    <source>
        <dbReference type="Google" id="ProtNLM"/>
    </source>
</evidence>
<dbReference type="AlphaFoldDB" id="A0A363UQ54"/>
<feature type="transmembrane region" description="Helical" evidence="6">
    <location>
        <begin position="12"/>
        <end position="32"/>
    </location>
</feature>
<feature type="transmembrane region" description="Helical" evidence="6">
    <location>
        <begin position="44"/>
        <end position="65"/>
    </location>
</feature>
<dbReference type="InterPro" id="IPR051461">
    <property type="entry name" value="UPF0750_membrane"/>
</dbReference>
<evidence type="ECO:0000256" key="2">
    <source>
        <dbReference type="ARBA" id="ARBA00022475"/>
    </source>
</evidence>
<sequence length="203" mass="21468">MANKARPPQHSLFEDLFALVCAAVLVGMGIYMMKLAGLLTGGTAGLALSVSTVAPVSFGQVFFVMNLPFYLLAIRALGWRFATNTLVAVTSVSLFADQLDHLIVFETLQPAFAAIGGGVLVGIGMLITFRHNASLGGVGILAIYLQKRFGVRAGNVQMAVDCGIVLIGFFLVSIWLLALSIAGAIAMNTIIAVNHKPGRYQIV</sequence>
<comment type="caution">
    <text evidence="7">The sequence shown here is derived from an EMBL/GenBank/DDBJ whole genome shotgun (WGS) entry which is preliminary data.</text>
</comment>
<keyword evidence="4 6" id="KW-1133">Transmembrane helix</keyword>
<evidence type="ECO:0000256" key="3">
    <source>
        <dbReference type="ARBA" id="ARBA00022692"/>
    </source>
</evidence>
<accession>A0A363UQ54</accession>
<feature type="transmembrane region" description="Helical" evidence="6">
    <location>
        <begin position="174"/>
        <end position="193"/>
    </location>
</feature>
<dbReference type="PANTHER" id="PTHR33545:SF5">
    <property type="entry name" value="UPF0750 MEMBRANE PROTEIN YITT"/>
    <property type="match status" value="1"/>
</dbReference>
<dbReference type="GO" id="GO:0005886">
    <property type="term" value="C:plasma membrane"/>
    <property type="evidence" value="ECO:0007669"/>
    <property type="project" value="UniProtKB-SubCell"/>
</dbReference>
<dbReference type="Proteomes" id="UP000251800">
    <property type="component" value="Unassembled WGS sequence"/>
</dbReference>
<keyword evidence="5 6" id="KW-0472">Membrane</keyword>
<keyword evidence="2" id="KW-1003">Cell membrane</keyword>
<evidence type="ECO:0000256" key="6">
    <source>
        <dbReference type="SAM" id="Phobius"/>
    </source>
</evidence>
<name>A0A363UQ54_9GAMM</name>
<proteinExistence type="predicted"/>
<evidence type="ECO:0000256" key="5">
    <source>
        <dbReference type="ARBA" id="ARBA00023136"/>
    </source>
</evidence>
<evidence type="ECO:0000256" key="1">
    <source>
        <dbReference type="ARBA" id="ARBA00004651"/>
    </source>
</evidence>
<reference evidence="7 8" key="1">
    <citation type="submission" date="2018-05" db="EMBL/GenBank/DDBJ databases">
        <title>Abyssibacter profundi OUC007T gen. nov., sp. nov, a marine bacterium isolated from seawater of the Mariana Trench.</title>
        <authorList>
            <person name="Zhou S."/>
        </authorList>
    </citation>
    <scope>NUCLEOTIDE SEQUENCE [LARGE SCALE GENOMIC DNA]</scope>
    <source>
        <strain evidence="7 8">OUC007</strain>
    </source>
</reference>
<gene>
    <name evidence="7" type="ORF">DEH80_00015</name>
</gene>
<feature type="transmembrane region" description="Helical" evidence="6">
    <location>
        <begin position="77"/>
        <end position="96"/>
    </location>
</feature>
<evidence type="ECO:0000256" key="4">
    <source>
        <dbReference type="ARBA" id="ARBA00022989"/>
    </source>
</evidence>
<comment type="subcellular location">
    <subcellularLocation>
        <location evidence="1">Cell membrane</location>
        <topology evidence="1">Multi-pass membrane protein</topology>
    </subcellularLocation>
</comment>
<dbReference type="Pfam" id="PF02588">
    <property type="entry name" value="YitT_membrane"/>
    <property type="match status" value="1"/>
</dbReference>
<dbReference type="PANTHER" id="PTHR33545">
    <property type="entry name" value="UPF0750 MEMBRANE PROTEIN YITT-RELATED"/>
    <property type="match status" value="1"/>
</dbReference>
<keyword evidence="3 6" id="KW-0812">Transmembrane</keyword>
<protein>
    <recommendedName>
        <fullName evidence="9">YitT family protein</fullName>
    </recommendedName>
</protein>
<evidence type="ECO:0000313" key="8">
    <source>
        <dbReference type="Proteomes" id="UP000251800"/>
    </source>
</evidence>
<evidence type="ECO:0000313" key="7">
    <source>
        <dbReference type="EMBL" id="PWN57566.1"/>
    </source>
</evidence>
<organism evidence="7 8">
    <name type="scientific">Abyssibacter profundi</name>
    <dbReference type="NCBI Taxonomy" id="2182787"/>
    <lineage>
        <taxon>Bacteria</taxon>
        <taxon>Pseudomonadati</taxon>
        <taxon>Pseudomonadota</taxon>
        <taxon>Gammaproteobacteria</taxon>
        <taxon>Chromatiales</taxon>
        <taxon>Oceanococcaceae</taxon>
        <taxon>Abyssibacter</taxon>
    </lineage>
</organism>
<keyword evidence="8" id="KW-1185">Reference proteome</keyword>
<dbReference type="InterPro" id="IPR003740">
    <property type="entry name" value="YitT"/>
</dbReference>